<dbReference type="Pfam" id="PF00359">
    <property type="entry name" value="PTS_EIIA_2"/>
    <property type="match status" value="1"/>
</dbReference>
<dbReference type="Pfam" id="PF08279">
    <property type="entry name" value="HTH_11"/>
    <property type="match status" value="1"/>
</dbReference>
<dbReference type="Gene3D" id="3.40.930.10">
    <property type="entry name" value="Mannitol-specific EII, Chain A"/>
    <property type="match status" value="1"/>
</dbReference>
<dbReference type="SUPFAM" id="SSF46785">
    <property type="entry name" value="Winged helix' DNA-binding domain"/>
    <property type="match status" value="1"/>
</dbReference>
<dbReference type="InterPro" id="IPR050661">
    <property type="entry name" value="BglG_antiterminators"/>
</dbReference>
<dbReference type="SUPFAM" id="SSF52794">
    <property type="entry name" value="PTS system IIB component-like"/>
    <property type="match status" value="1"/>
</dbReference>
<dbReference type="InterPro" id="IPR013011">
    <property type="entry name" value="PTS_EIIB_2"/>
</dbReference>
<keyword evidence="5" id="KW-0804">Transcription</keyword>
<dbReference type="InterPro" id="IPR036634">
    <property type="entry name" value="PRD_sf"/>
</dbReference>
<dbReference type="PROSITE" id="PS51094">
    <property type="entry name" value="PTS_EIIA_TYPE_2"/>
    <property type="match status" value="1"/>
</dbReference>
<evidence type="ECO:0000259" key="6">
    <source>
        <dbReference type="PROSITE" id="PS51094"/>
    </source>
</evidence>
<accession>A0ABW5Q370</accession>
<keyword evidence="2" id="KW-0677">Repeat</keyword>
<dbReference type="CDD" id="cd00211">
    <property type="entry name" value="PTS_IIA_fru"/>
    <property type="match status" value="1"/>
</dbReference>
<evidence type="ECO:0000256" key="5">
    <source>
        <dbReference type="ARBA" id="ARBA00023163"/>
    </source>
</evidence>
<dbReference type="Pfam" id="PF05043">
    <property type="entry name" value="Mga"/>
    <property type="match status" value="1"/>
</dbReference>
<dbReference type="SUPFAM" id="SSF55804">
    <property type="entry name" value="Phoshotransferase/anion transport protein"/>
    <property type="match status" value="1"/>
</dbReference>
<dbReference type="Gene3D" id="1.10.1790.10">
    <property type="entry name" value="PRD domain"/>
    <property type="match status" value="2"/>
</dbReference>
<feature type="domain" description="PTS EIIA type-2" evidence="6">
    <location>
        <begin position="506"/>
        <end position="645"/>
    </location>
</feature>
<dbReference type="Gene3D" id="1.10.10.10">
    <property type="entry name" value="Winged helix-like DNA-binding domain superfamily/Winged helix DNA-binding domain"/>
    <property type="match status" value="2"/>
</dbReference>
<dbReference type="PANTHER" id="PTHR30185">
    <property type="entry name" value="CRYPTIC BETA-GLUCOSIDE BGL OPERON ANTITERMINATOR"/>
    <property type="match status" value="1"/>
</dbReference>
<reference evidence="10" key="1">
    <citation type="journal article" date="2019" name="Int. J. Syst. Evol. Microbiol.">
        <title>The Global Catalogue of Microorganisms (GCM) 10K type strain sequencing project: providing services to taxonomists for standard genome sequencing and annotation.</title>
        <authorList>
            <consortium name="The Broad Institute Genomics Platform"/>
            <consortium name="The Broad Institute Genome Sequencing Center for Infectious Disease"/>
            <person name="Wu L."/>
            <person name="Ma J."/>
        </authorList>
    </citation>
    <scope>NUCLEOTIDE SEQUENCE [LARGE SCALE GENOMIC DNA]</scope>
    <source>
        <strain evidence="10">TISTR 1858</strain>
    </source>
</reference>
<evidence type="ECO:0000256" key="3">
    <source>
        <dbReference type="ARBA" id="ARBA00023015"/>
    </source>
</evidence>
<keyword evidence="3" id="KW-0805">Transcription regulation</keyword>
<gene>
    <name evidence="9" type="ORF">ACFSUN_13545</name>
</gene>
<dbReference type="InterPro" id="IPR036095">
    <property type="entry name" value="PTS_EIIB-like_sf"/>
</dbReference>
<dbReference type="InterPro" id="IPR036390">
    <property type="entry name" value="WH_DNA-bd_sf"/>
</dbReference>
<dbReference type="InterPro" id="IPR016152">
    <property type="entry name" value="PTrfase/Anion_transptr"/>
</dbReference>
<dbReference type="Gene3D" id="3.40.50.2300">
    <property type="match status" value="1"/>
</dbReference>
<dbReference type="InterPro" id="IPR013196">
    <property type="entry name" value="HTH_11"/>
</dbReference>
<dbReference type="InterPro" id="IPR002178">
    <property type="entry name" value="PTS_EIIA_type-2_dom"/>
</dbReference>
<dbReference type="InterPro" id="IPR036388">
    <property type="entry name" value="WH-like_DNA-bd_sf"/>
</dbReference>
<dbReference type="Pfam" id="PF00874">
    <property type="entry name" value="PRD"/>
    <property type="match status" value="2"/>
</dbReference>
<dbReference type="InterPro" id="IPR007737">
    <property type="entry name" value="Mga_HTH"/>
</dbReference>
<evidence type="ECO:0000259" key="7">
    <source>
        <dbReference type="PROSITE" id="PS51099"/>
    </source>
</evidence>
<evidence type="ECO:0000256" key="1">
    <source>
        <dbReference type="ARBA" id="ARBA00022679"/>
    </source>
</evidence>
<evidence type="ECO:0000313" key="9">
    <source>
        <dbReference type="EMBL" id="MFD2629806.1"/>
    </source>
</evidence>
<dbReference type="CDD" id="cd05568">
    <property type="entry name" value="PTS_IIB_bgl_like"/>
    <property type="match status" value="1"/>
</dbReference>
<evidence type="ECO:0000256" key="4">
    <source>
        <dbReference type="ARBA" id="ARBA00023159"/>
    </source>
</evidence>
<protein>
    <submittedName>
        <fullName evidence="9">BglG family transcription antiterminator</fullName>
    </submittedName>
</protein>
<dbReference type="PANTHER" id="PTHR30185:SF13">
    <property type="entry name" value="LICABCH OPERON REGULATOR-RELATED"/>
    <property type="match status" value="1"/>
</dbReference>
<sequence length="648" mass="74233">MMNSRMRKVLKELMQTETSVTGKYLAHINDVSTRTTREDIRNLNLILMNNGATIEAVMGKGYQLNIRDEHRFRHFLTEMSEYIFASDEALPQTPKDRVQFIMLRLLLEEAYIKLEDLADELFVSKSTVQNDLKDVKRLLASYKLTLHSRPNHGLIIKGDEVKVRFCIAENIFNHTQGEGGHYLDPLFSYLTKSDLATIQDLILLRIKAHDITLSDIAIQNLVIHIAIAYERIRSGNHVNLYKMDTKQIEEQREYAVAQNIVSSVEDKFNVTFPNEETAYIAIHLLGTKMITHINGESKVMKHVIEEDIMQIVTKILEKIEKELSLGVKDDPELVMALSLHLKPAVNRYKYGMNIRNPMLADIKRSYPLAFEAGILAGLVIEQHTETKINEGEIGYLALHIGAAIERRKLTTGPLRCLIVCASGLGTAQLIYYRLKNQFGERLDVVDTTEFYKLSKRSLVDIDFIISSIPIKENLPVPVLEVNAVLGSRDMEKVDRFIAKKQNNSLQFFEKDLMFLNMNFTSREETMEFITTQLAERSLVDETFLSAIYEREEVAPTSYGNLVAIPHPITPQTTRTFLSVCTLQNPIIWSEKPVQFICVLCVKKNSQEDLQSMYEELGRIVASQKLVEKLIQAKSYEAFMDYLVRDKKL</sequence>
<name>A0ABW5Q370_9BACI</name>
<dbReference type="SUPFAM" id="SSF63520">
    <property type="entry name" value="PTS-regulatory domain, PRD"/>
    <property type="match status" value="2"/>
</dbReference>
<dbReference type="Proteomes" id="UP001597451">
    <property type="component" value="Unassembled WGS sequence"/>
</dbReference>
<keyword evidence="1" id="KW-0808">Transferase</keyword>
<evidence type="ECO:0000259" key="8">
    <source>
        <dbReference type="PROSITE" id="PS51372"/>
    </source>
</evidence>
<keyword evidence="10" id="KW-1185">Reference proteome</keyword>
<dbReference type="InterPro" id="IPR011608">
    <property type="entry name" value="PRD"/>
</dbReference>
<proteinExistence type="predicted"/>
<feature type="domain" description="PRD" evidence="8">
    <location>
        <begin position="303"/>
        <end position="410"/>
    </location>
</feature>
<feature type="domain" description="PTS EIIB type-2" evidence="7">
    <location>
        <begin position="414"/>
        <end position="505"/>
    </location>
</feature>
<dbReference type="PROSITE" id="PS51099">
    <property type="entry name" value="PTS_EIIB_TYPE_2"/>
    <property type="match status" value="1"/>
</dbReference>
<feature type="domain" description="PRD" evidence="8">
    <location>
        <begin position="189"/>
        <end position="294"/>
    </location>
</feature>
<dbReference type="PROSITE" id="PS51372">
    <property type="entry name" value="PRD_2"/>
    <property type="match status" value="2"/>
</dbReference>
<keyword evidence="4" id="KW-0010">Activator</keyword>
<dbReference type="EMBL" id="JBHUMX010000040">
    <property type="protein sequence ID" value="MFD2629806.1"/>
    <property type="molecule type" value="Genomic_DNA"/>
</dbReference>
<evidence type="ECO:0000313" key="10">
    <source>
        <dbReference type="Proteomes" id="UP001597451"/>
    </source>
</evidence>
<dbReference type="RefSeq" id="WP_379562594.1">
    <property type="nucleotide sequence ID" value="NZ_JBHUMX010000040.1"/>
</dbReference>
<evidence type="ECO:0000256" key="2">
    <source>
        <dbReference type="ARBA" id="ARBA00022737"/>
    </source>
</evidence>
<comment type="caution">
    <text evidence="9">The sequence shown here is derived from an EMBL/GenBank/DDBJ whole genome shotgun (WGS) entry which is preliminary data.</text>
</comment>
<organism evidence="9 10">
    <name type="scientific">Oceanobacillus kapialis</name>
    <dbReference type="NCBI Taxonomy" id="481353"/>
    <lineage>
        <taxon>Bacteria</taxon>
        <taxon>Bacillati</taxon>
        <taxon>Bacillota</taxon>
        <taxon>Bacilli</taxon>
        <taxon>Bacillales</taxon>
        <taxon>Bacillaceae</taxon>
        <taxon>Oceanobacillus</taxon>
    </lineage>
</organism>